<keyword evidence="2" id="KW-1185">Reference proteome</keyword>
<dbReference type="EMBL" id="BMAU01021046">
    <property type="protein sequence ID" value="GFX88133.1"/>
    <property type="molecule type" value="Genomic_DNA"/>
</dbReference>
<evidence type="ECO:0000313" key="1">
    <source>
        <dbReference type="EMBL" id="GFX88133.1"/>
    </source>
</evidence>
<organism evidence="1 2">
    <name type="scientific">Trichonephila clavipes</name>
    <name type="common">Golden silk orbweaver</name>
    <name type="synonym">Nephila clavipes</name>
    <dbReference type="NCBI Taxonomy" id="2585209"/>
    <lineage>
        <taxon>Eukaryota</taxon>
        <taxon>Metazoa</taxon>
        <taxon>Ecdysozoa</taxon>
        <taxon>Arthropoda</taxon>
        <taxon>Chelicerata</taxon>
        <taxon>Arachnida</taxon>
        <taxon>Araneae</taxon>
        <taxon>Araneomorphae</taxon>
        <taxon>Entelegynae</taxon>
        <taxon>Araneoidea</taxon>
        <taxon>Nephilidae</taxon>
        <taxon>Trichonephila</taxon>
    </lineage>
</organism>
<evidence type="ECO:0008006" key="3">
    <source>
        <dbReference type="Google" id="ProtNLM"/>
    </source>
</evidence>
<evidence type="ECO:0000313" key="2">
    <source>
        <dbReference type="Proteomes" id="UP000887159"/>
    </source>
</evidence>
<dbReference type="InterPro" id="IPR043128">
    <property type="entry name" value="Rev_trsase/Diguanyl_cyclase"/>
</dbReference>
<name>A0A8X6R4A1_TRICX</name>
<sequence>MPFDLRNTPATFQRLIGKFRSGLKDVFAFSKLHYIIVLSEIFDEHLEDLEKKFLKDSIFKLHANQGLHEADSG</sequence>
<reference evidence="1" key="1">
    <citation type="submission" date="2020-08" db="EMBL/GenBank/DDBJ databases">
        <title>Multicomponent nature underlies the extraordinary mechanical properties of spider dragline silk.</title>
        <authorList>
            <person name="Kono N."/>
            <person name="Nakamura H."/>
            <person name="Mori M."/>
            <person name="Yoshida Y."/>
            <person name="Ohtoshi R."/>
            <person name="Malay A.D."/>
            <person name="Moran D.A.P."/>
            <person name="Tomita M."/>
            <person name="Numata K."/>
            <person name="Arakawa K."/>
        </authorList>
    </citation>
    <scope>NUCLEOTIDE SEQUENCE</scope>
</reference>
<protein>
    <recommendedName>
        <fullName evidence="3">Reverse transcriptase</fullName>
    </recommendedName>
</protein>
<gene>
    <name evidence="1" type="ORF">TNCV_159481</name>
</gene>
<dbReference type="Proteomes" id="UP000887159">
    <property type="component" value="Unassembled WGS sequence"/>
</dbReference>
<dbReference type="AlphaFoldDB" id="A0A8X6R4A1"/>
<accession>A0A8X6R4A1</accession>
<dbReference type="Gene3D" id="3.30.70.270">
    <property type="match status" value="1"/>
</dbReference>
<comment type="caution">
    <text evidence="1">The sequence shown here is derived from an EMBL/GenBank/DDBJ whole genome shotgun (WGS) entry which is preliminary data.</text>
</comment>
<proteinExistence type="predicted"/>